<dbReference type="GeneID" id="80878366"/>
<name>A0AAF0AWW6_9SCHI</name>
<evidence type="ECO:0000256" key="6">
    <source>
        <dbReference type="HAMAP-Rule" id="MF_03056"/>
    </source>
</evidence>
<organism evidence="8 9">
    <name type="scientific">Schizosaccharomyces osmophilus</name>
    <dbReference type="NCBI Taxonomy" id="2545709"/>
    <lineage>
        <taxon>Eukaryota</taxon>
        <taxon>Fungi</taxon>
        <taxon>Dikarya</taxon>
        <taxon>Ascomycota</taxon>
        <taxon>Taphrinomycotina</taxon>
        <taxon>Schizosaccharomycetes</taxon>
        <taxon>Schizosaccharomycetales</taxon>
        <taxon>Schizosaccharomycetaceae</taxon>
        <taxon>Schizosaccharomyces</taxon>
    </lineage>
</organism>
<evidence type="ECO:0000313" key="8">
    <source>
        <dbReference type="EMBL" id="WBW75196.1"/>
    </source>
</evidence>
<feature type="repeat" description="WD" evidence="7">
    <location>
        <begin position="62"/>
        <end position="103"/>
    </location>
</feature>
<dbReference type="PROSITE" id="PS00678">
    <property type="entry name" value="WD_REPEATS_1"/>
    <property type="match status" value="2"/>
</dbReference>
<comment type="function">
    <text evidence="6">Required for the formation of N(7)-methylguanine at position 46 (m7G46) in tRNA. In the complex, it is required to stabilize and induce conformational changes of the catalytic subunit.</text>
</comment>
<proteinExistence type="inferred from homology"/>
<dbReference type="HAMAP" id="MF_03056">
    <property type="entry name" value="TRM82"/>
    <property type="match status" value="1"/>
</dbReference>
<dbReference type="PROSITE" id="PS50082">
    <property type="entry name" value="WD_REPEATS_2"/>
    <property type="match status" value="2"/>
</dbReference>
<evidence type="ECO:0000256" key="7">
    <source>
        <dbReference type="PROSITE-ProRule" id="PRU00221"/>
    </source>
</evidence>
<keyword evidence="4 6" id="KW-0677">Repeat</keyword>
<keyword evidence="9" id="KW-1185">Reference proteome</keyword>
<dbReference type="SMART" id="SM00320">
    <property type="entry name" value="WD40"/>
    <property type="match status" value="3"/>
</dbReference>
<dbReference type="Pfam" id="PF00400">
    <property type="entry name" value="WD40"/>
    <property type="match status" value="2"/>
</dbReference>
<protein>
    <submittedName>
        <fullName evidence="8">tRNA (Guanine-N7-)-methyltransferase WD repeat subunit Trm82</fullName>
    </submittedName>
</protein>
<evidence type="ECO:0000313" key="9">
    <source>
        <dbReference type="Proteomes" id="UP001212411"/>
    </source>
</evidence>
<keyword evidence="3 6" id="KW-0819">tRNA processing</keyword>
<evidence type="ECO:0000256" key="3">
    <source>
        <dbReference type="ARBA" id="ARBA00022694"/>
    </source>
</evidence>
<dbReference type="PANTHER" id="PTHR16288:SF0">
    <property type="entry name" value="TRNA (GUANINE-N(7)-)-METHYLTRANSFERASE NON-CATALYTIC SUBUNIT WDR4"/>
    <property type="match status" value="1"/>
</dbReference>
<dbReference type="InterPro" id="IPR001680">
    <property type="entry name" value="WD40_rpt"/>
</dbReference>
<comment type="pathway">
    <text evidence="6">tRNA modification; N(7)-methylguanine-tRNA biosynthesis.</text>
</comment>
<evidence type="ECO:0000256" key="2">
    <source>
        <dbReference type="ARBA" id="ARBA00022574"/>
    </source>
</evidence>
<dbReference type="InterPro" id="IPR019775">
    <property type="entry name" value="WD40_repeat_CS"/>
</dbReference>
<dbReference type="AlphaFoldDB" id="A0AAF0AWW6"/>
<accession>A0AAF0AWW6</accession>
<dbReference type="InterPro" id="IPR036322">
    <property type="entry name" value="WD40_repeat_dom_sf"/>
</dbReference>
<keyword evidence="2 6" id="KW-0853">WD repeat</keyword>
<dbReference type="Gene3D" id="2.130.10.10">
    <property type="entry name" value="YVTN repeat-like/Quinoprotein amine dehydrogenase"/>
    <property type="match status" value="1"/>
</dbReference>
<keyword evidence="5 6" id="KW-0539">Nucleus</keyword>
<evidence type="ECO:0000256" key="5">
    <source>
        <dbReference type="ARBA" id="ARBA00023242"/>
    </source>
</evidence>
<evidence type="ECO:0000256" key="4">
    <source>
        <dbReference type="ARBA" id="ARBA00022737"/>
    </source>
</evidence>
<comment type="similarity">
    <text evidence="6">Belongs to the WD repeat TRM82 family.</text>
</comment>
<dbReference type="GO" id="GO:0043527">
    <property type="term" value="C:tRNA methyltransferase complex"/>
    <property type="evidence" value="ECO:0007669"/>
    <property type="project" value="TreeGrafter"/>
</dbReference>
<dbReference type="GO" id="GO:0005829">
    <property type="term" value="C:cytosol"/>
    <property type="evidence" value="ECO:0007669"/>
    <property type="project" value="TreeGrafter"/>
</dbReference>
<reference evidence="8 9" key="1">
    <citation type="journal article" date="2023" name="G3 (Bethesda)">
        <title>A high-quality reference genome for the fission yeast Schizosaccharomyces osmophilus.</title>
        <authorList>
            <person name="Jia G.S."/>
            <person name="Zhang W.C."/>
            <person name="Liang Y."/>
            <person name="Liu X.H."/>
            <person name="Rhind N."/>
            <person name="Pidoux A."/>
            <person name="Brysch-Herzberg M."/>
            <person name="Du L.L."/>
        </authorList>
    </citation>
    <scope>NUCLEOTIDE SEQUENCE [LARGE SCALE GENOMIC DNA]</scope>
    <source>
        <strain evidence="8 9">CBS 15793</strain>
    </source>
</reference>
<dbReference type="GO" id="GO:0106004">
    <property type="term" value="P:tRNA (guanine-N7)-methylation"/>
    <property type="evidence" value="ECO:0007669"/>
    <property type="project" value="UniProtKB-UniRule"/>
</dbReference>
<feature type="repeat" description="WD" evidence="7">
    <location>
        <begin position="208"/>
        <end position="248"/>
    </location>
</feature>
<dbReference type="KEGG" id="som:SOMG_04901"/>
<sequence length="400" mass="45116">MTEASLKTGSFYHPCQFISYLPKKQLLVCCSGPYLLGFSLATGEKNFEFCYQDDLQQKNKEAAAYGQAFRQAAFSKDESRLVAVSEDKCLRLWEIDEAAKVHLRYEKTIPKRCADMKFDDSGDLIFGDKFGDVYRINEEWFKSASSENQKEKKESKLEPIMGHVSILTQLCLTNDPHKPDQKIIVTSDRDEHIRISRFPSAYIIDGFCMGHEDFISRISLYDNSTLISGGGDNHVFLWDLKSCQCLDAFDVRSAFANYLSVDKPMVISSIIPIPPKNLIAFACEGIAGLVFATVSSEKRLTYHSAIPLAGPVLHAIFLQKPKERIIASLDSSVTFGPCFQEIGFTDEGSIQCVENPILDRIEKQGLIKTETRFCPLAQLHTMRKNHSKFLKSDSTQQPKE</sequence>
<dbReference type="RefSeq" id="XP_056039439.1">
    <property type="nucleotide sequence ID" value="XM_056183677.1"/>
</dbReference>
<dbReference type="PROSITE" id="PS50294">
    <property type="entry name" value="WD_REPEATS_REGION"/>
    <property type="match status" value="1"/>
</dbReference>
<dbReference type="Proteomes" id="UP001212411">
    <property type="component" value="Chromosome 3"/>
</dbReference>
<dbReference type="InterPro" id="IPR028884">
    <property type="entry name" value="Trm82"/>
</dbReference>
<comment type="subcellular location">
    <subcellularLocation>
        <location evidence="1 6">Nucleus</location>
    </subcellularLocation>
</comment>
<dbReference type="InterPro" id="IPR015943">
    <property type="entry name" value="WD40/YVTN_repeat-like_dom_sf"/>
</dbReference>
<dbReference type="SUPFAM" id="SSF50978">
    <property type="entry name" value="WD40 repeat-like"/>
    <property type="match status" value="1"/>
</dbReference>
<gene>
    <name evidence="8" type="primary">trm82</name>
    <name evidence="8" type="ORF">SOMG_04901</name>
</gene>
<dbReference type="EMBL" id="CP115613">
    <property type="protein sequence ID" value="WBW75196.1"/>
    <property type="molecule type" value="Genomic_DNA"/>
</dbReference>
<dbReference type="PANTHER" id="PTHR16288">
    <property type="entry name" value="WD40 REPEAT PROTEIN 4"/>
    <property type="match status" value="1"/>
</dbReference>
<dbReference type="GO" id="GO:0005634">
    <property type="term" value="C:nucleus"/>
    <property type="evidence" value="ECO:0007669"/>
    <property type="project" value="UniProtKB-SubCell"/>
</dbReference>
<evidence type="ECO:0000256" key="1">
    <source>
        <dbReference type="ARBA" id="ARBA00004123"/>
    </source>
</evidence>